<evidence type="ECO:0000313" key="2">
    <source>
        <dbReference type="EMBL" id="SEC87700.1"/>
    </source>
</evidence>
<feature type="transmembrane region" description="Helical" evidence="1">
    <location>
        <begin position="45"/>
        <end position="65"/>
    </location>
</feature>
<dbReference type="STRING" id="53406.SAMN05421553_1598"/>
<sequence length="84" mass="8870">MLAYLACPARALQLANRMLLVGVLLLLSGLLGAYGLEAQLSMGSLVTAHSLTIIGPGLLKLGYVLRLAAQQHLRKQQEPCCAVA</sequence>
<dbReference type="AlphaFoldDB" id="A0A1H4W3K8"/>
<dbReference type="RefSeq" id="WP_090387661.1">
    <property type="nucleotide sequence ID" value="NZ_CP156749.1"/>
</dbReference>
<proteinExistence type="predicted"/>
<dbReference type="EMBL" id="FNSC01000001">
    <property type="protein sequence ID" value="SEC87700.1"/>
    <property type="molecule type" value="Genomic_DNA"/>
</dbReference>
<organism evidence="2 3">
    <name type="scientific">Pseudomonas anguilliseptica</name>
    <dbReference type="NCBI Taxonomy" id="53406"/>
    <lineage>
        <taxon>Bacteria</taxon>
        <taxon>Pseudomonadati</taxon>
        <taxon>Pseudomonadota</taxon>
        <taxon>Gammaproteobacteria</taxon>
        <taxon>Pseudomonadales</taxon>
        <taxon>Pseudomonadaceae</taxon>
        <taxon>Pseudomonas</taxon>
    </lineage>
</organism>
<keyword evidence="1" id="KW-1133">Transmembrane helix</keyword>
<evidence type="ECO:0000256" key="1">
    <source>
        <dbReference type="SAM" id="Phobius"/>
    </source>
</evidence>
<keyword evidence="1" id="KW-0472">Membrane</keyword>
<keyword evidence="1" id="KW-0812">Transmembrane</keyword>
<gene>
    <name evidence="2" type="ORF">SAMN05421553_1598</name>
</gene>
<dbReference type="OrthoDB" id="6905559at2"/>
<reference evidence="3" key="1">
    <citation type="submission" date="2016-10" db="EMBL/GenBank/DDBJ databases">
        <authorList>
            <person name="Varghese N."/>
            <person name="Submissions S."/>
        </authorList>
    </citation>
    <scope>NUCLEOTIDE SEQUENCE [LARGE SCALE GENOMIC DNA]</scope>
    <source>
        <strain evidence="3">DSM 12111</strain>
    </source>
</reference>
<protein>
    <recommendedName>
        <fullName evidence="4">Transmembrane sensor/regulator PpyR</fullName>
    </recommendedName>
</protein>
<name>A0A1H4W3K8_PSEAG</name>
<accession>A0A1H4W3K8</accession>
<keyword evidence="3" id="KW-1185">Reference proteome</keyword>
<dbReference type="Proteomes" id="UP000242849">
    <property type="component" value="Unassembled WGS sequence"/>
</dbReference>
<evidence type="ECO:0000313" key="3">
    <source>
        <dbReference type="Proteomes" id="UP000242849"/>
    </source>
</evidence>
<evidence type="ECO:0008006" key="4">
    <source>
        <dbReference type="Google" id="ProtNLM"/>
    </source>
</evidence>